<feature type="transmembrane region" description="Helical" evidence="1">
    <location>
        <begin position="339"/>
        <end position="356"/>
    </location>
</feature>
<proteinExistence type="predicted"/>
<keyword evidence="1" id="KW-0472">Membrane</keyword>
<dbReference type="EMBL" id="JAOTIF010000001">
    <property type="protein sequence ID" value="MCU7547500.1"/>
    <property type="molecule type" value="Genomic_DNA"/>
</dbReference>
<keyword evidence="3" id="KW-1185">Reference proteome</keyword>
<reference evidence="2" key="2">
    <citation type="submission" date="2023-04" db="EMBL/GenBank/DDBJ databases">
        <title>Paracnuella aquatica gen. nov., sp. nov., a member of the family Chitinophagaceae isolated from a hot spring.</title>
        <authorList>
            <person name="Wang C."/>
        </authorList>
    </citation>
    <scope>NUCLEOTIDE SEQUENCE</scope>
    <source>
        <strain evidence="2">LB-8</strain>
    </source>
</reference>
<feature type="transmembrane region" description="Helical" evidence="1">
    <location>
        <begin position="20"/>
        <end position="39"/>
    </location>
</feature>
<evidence type="ECO:0000313" key="2">
    <source>
        <dbReference type="EMBL" id="MCU7547500.1"/>
    </source>
</evidence>
<feature type="transmembrane region" description="Helical" evidence="1">
    <location>
        <begin position="136"/>
        <end position="159"/>
    </location>
</feature>
<evidence type="ECO:0000256" key="1">
    <source>
        <dbReference type="SAM" id="Phobius"/>
    </source>
</evidence>
<sequence>MPKLLERLGLFEVPSDVQIWLMGIIGLGAMFYVYFYSPSIGHEVSGPVDKFIQGLIPFTYAPFFIAVGRLYGRKQSQIKGLLPGLAIFTVLLFVVSIGRNSRAAFMLGFTSVALAFGLGLLLGVFRTRLFTLRNLLIVLIAFWLFDGPAADLGTAMVLVRNQRGEVSRSNLVDLTLEAFKDKEAIQAYRQAASSEELDWDEHYLNNIFLARFCNLKFNDASLVNATKIGDHDSDMLNFSFDRFIVTLPNPILDALHIDINKIETNSSSFGDYLYYKAIADDSVLGSLRLGQFAGTGMAAFGWWYLFFLGLLMIPLYYLFDLFSIKRSSINSTNGTTAEFEFSLCGLMALTTIFLFFNNESLISFSVFLLRDWIQLVFLYFLVSSFTRFLNRIIR</sequence>
<comment type="caution">
    <text evidence="2">The sequence shown here is derived from an EMBL/GenBank/DDBJ whole genome shotgun (WGS) entry which is preliminary data.</text>
</comment>
<keyword evidence="1" id="KW-0812">Transmembrane</keyword>
<feature type="transmembrane region" description="Helical" evidence="1">
    <location>
        <begin position="301"/>
        <end position="319"/>
    </location>
</feature>
<gene>
    <name evidence="2" type="ORF">OCK74_00160</name>
</gene>
<dbReference type="Proteomes" id="UP001155483">
    <property type="component" value="Unassembled WGS sequence"/>
</dbReference>
<evidence type="ECO:0008006" key="4">
    <source>
        <dbReference type="Google" id="ProtNLM"/>
    </source>
</evidence>
<feature type="transmembrane region" description="Helical" evidence="1">
    <location>
        <begin position="78"/>
        <end position="97"/>
    </location>
</feature>
<evidence type="ECO:0000313" key="3">
    <source>
        <dbReference type="Proteomes" id="UP001155483"/>
    </source>
</evidence>
<accession>A0A9X2XRY8</accession>
<feature type="transmembrane region" description="Helical" evidence="1">
    <location>
        <begin position="103"/>
        <end position="124"/>
    </location>
</feature>
<reference evidence="2" key="1">
    <citation type="submission" date="2022-09" db="EMBL/GenBank/DDBJ databases">
        <authorList>
            <person name="Yuan C."/>
            <person name="Ke Z."/>
        </authorList>
    </citation>
    <scope>NUCLEOTIDE SEQUENCE</scope>
    <source>
        <strain evidence="2">LB-8</strain>
    </source>
</reference>
<organism evidence="2 3">
    <name type="scientific">Paraflavisolibacter caeni</name>
    <dbReference type="NCBI Taxonomy" id="2982496"/>
    <lineage>
        <taxon>Bacteria</taxon>
        <taxon>Pseudomonadati</taxon>
        <taxon>Bacteroidota</taxon>
        <taxon>Chitinophagia</taxon>
        <taxon>Chitinophagales</taxon>
        <taxon>Chitinophagaceae</taxon>
        <taxon>Paraflavisolibacter</taxon>
    </lineage>
</organism>
<dbReference type="AlphaFoldDB" id="A0A9X2XRY8"/>
<dbReference type="RefSeq" id="WP_279294948.1">
    <property type="nucleotide sequence ID" value="NZ_JAOTIF010000001.1"/>
</dbReference>
<feature type="transmembrane region" description="Helical" evidence="1">
    <location>
        <begin position="51"/>
        <end position="71"/>
    </location>
</feature>
<keyword evidence="1" id="KW-1133">Transmembrane helix</keyword>
<protein>
    <recommendedName>
        <fullName evidence="4">Oligosaccharide repeat unit polymerase</fullName>
    </recommendedName>
</protein>
<name>A0A9X2XRY8_9BACT</name>